<dbReference type="PROSITE" id="PS01149">
    <property type="entry name" value="PSI_RSU"/>
    <property type="match status" value="1"/>
</dbReference>
<evidence type="ECO:0000256" key="2">
    <source>
        <dbReference type="ARBA" id="ARBA00023235"/>
    </source>
</evidence>
<organism evidence="5 6">
    <name type="scientific">Candidatus Nitrospira allomarina</name>
    <dbReference type="NCBI Taxonomy" id="3020900"/>
    <lineage>
        <taxon>Bacteria</taxon>
        <taxon>Pseudomonadati</taxon>
        <taxon>Nitrospirota</taxon>
        <taxon>Nitrospiria</taxon>
        <taxon>Nitrospirales</taxon>
        <taxon>Nitrospiraceae</taxon>
        <taxon>Nitrospira</taxon>
    </lineage>
</organism>
<dbReference type="Pfam" id="PF00849">
    <property type="entry name" value="PseudoU_synth_2"/>
    <property type="match status" value="1"/>
</dbReference>
<dbReference type="GO" id="GO:0009982">
    <property type="term" value="F:pseudouridine synthase activity"/>
    <property type="evidence" value="ECO:0007669"/>
    <property type="project" value="InterPro"/>
</dbReference>
<dbReference type="PANTHER" id="PTHR47683">
    <property type="entry name" value="PSEUDOURIDINE SYNTHASE FAMILY PROTEIN-RELATED"/>
    <property type="match status" value="1"/>
</dbReference>
<dbReference type="InterPro" id="IPR020103">
    <property type="entry name" value="PsdUridine_synth_cat_dom_sf"/>
</dbReference>
<dbReference type="PANTHER" id="PTHR47683:SF2">
    <property type="entry name" value="RNA-BINDING S4 DOMAIN-CONTAINING PROTEIN"/>
    <property type="match status" value="1"/>
</dbReference>
<dbReference type="GO" id="GO:0006364">
    <property type="term" value="P:rRNA processing"/>
    <property type="evidence" value="ECO:0007669"/>
    <property type="project" value="UniProtKB-ARBA"/>
</dbReference>
<sequence>MKSKFQAGTSSQLSHRHLMLHKPYGVLSKFTDSEGRPTLADYVSESRVYPAGRLDMDSEGLLLLTSDGDLAHRLTSPFQKVFKTYLVQVERIPDEPALVELREGVIVKGKRTRPSKVQLLHEEPDVYPRPVPIRFRKSVPTAWLRMEIQEGMNRQIRHMTAQVGHPTLRIIRVAIGAIRLGSLAPGQWRELRTGELRGLS</sequence>
<evidence type="ECO:0000259" key="4">
    <source>
        <dbReference type="Pfam" id="PF00849"/>
    </source>
</evidence>
<dbReference type="InterPro" id="IPR020094">
    <property type="entry name" value="TruA/RsuA/RluB/E/F_N"/>
</dbReference>
<reference evidence="5 6" key="1">
    <citation type="submission" date="2023-01" db="EMBL/GenBank/DDBJ databases">
        <title>Cultivation and genomic characterization of new, ubiquitous marine nitrite-oxidizing bacteria from the Nitrospirales.</title>
        <authorList>
            <person name="Mueller A.J."/>
            <person name="Daebeler A."/>
            <person name="Herbold C.W."/>
            <person name="Kirkegaard R.H."/>
            <person name="Daims H."/>
        </authorList>
    </citation>
    <scope>NUCLEOTIDE SEQUENCE [LARGE SCALE GENOMIC DNA]</scope>
    <source>
        <strain evidence="5 6">VA</strain>
    </source>
</reference>
<dbReference type="Proteomes" id="UP001302719">
    <property type="component" value="Chromosome"/>
</dbReference>
<dbReference type="SUPFAM" id="SSF55120">
    <property type="entry name" value="Pseudouridine synthase"/>
    <property type="match status" value="1"/>
</dbReference>
<dbReference type="InterPro" id="IPR018496">
    <property type="entry name" value="PsdUridine_synth_RsuA/RluB_CS"/>
</dbReference>
<evidence type="ECO:0000313" key="5">
    <source>
        <dbReference type="EMBL" id="WNM58637.1"/>
    </source>
</evidence>
<dbReference type="NCBIfam" id="TIGR00093">
    <property type="entry name" value="pseudouridine synthase"/>
    <property type="match status" value="1"/>
</dbReference>
<dbReference type="InterPro" id="IPR000748">
    <property type="entry name" value="PsdUridine_synth_RsuA/RluB/E/F"/>
</dbReference>
<name>A0AA96GC25_9BACT</name>
<dbReference type="GO" id="GO:0001522">
    <property type="term" value="P:pseudouridine synthesis"/>
    <property type="evidence" value="ECO:0007669"/>
    <property type="project" value="InterPro"/>
</dbReference>
<gene>
    <name evidence="5" type="ORF">PP769_02395</name>
</gene>
<accession>A0AA96GC25</accession>
<dbReference type="GO" id="GO:0003723">
    <property type="term" value="F:RNA binding"/>
    <property type="evidence" value="ECO:0007669"/>
    <property type="project" value="InterPro"/>
</dbReference>
<protein>
    <recommendedName>
        <fullName evidence="3">Pseudouridine synthase</fullName>
        <ecNumber evidence="3">5.4.99.-</ecNumber>
    </recommendedName>
</protein>
<dbReference type="InterPro" id="IPR042092">
    <property type="entry name" value="PsdUridine_s_RsuA/RluB/E/F_cat"/>
</dbReference>
<feature type="domain" description="Pseudouridine synthase RsuA/RluA-like" evidence="4">
    <location>
        <begin position="17"/>
        <end position="162"/>
    </location>
</feature>
<keyword evidence="6" id="KW-1185">Reference proteome</keyword>
<proteinExistence type="inferred from homology"/>
<dbReference type="KEGG" id="nall:PP769_02395"/>
<comment type="similarity">
    <text evidence="1 3">Belongs to the pseudouridine synthase RsuA family.</text>
</comment>
<dbReference type="Gene3D" id="3.30.70.1560">
    <property type="entry name" value="Alpha-L RNA-binding motif"/>
    <property type="match status" value="1"/>
</dbReference>
<dbReference type="InterPro" id="IPR050343">
    <property type="entry name" value="RsuA_PseudoU_synthase"/>
</dbReference>
<dbReference type="EMBL" id="CP116967">
    <property type="protein sequence ID" value="WNM58637.1"/>
    <property type="molecule type" value="Genomic_DNA"/>
</dbReference>
<dbReference type="Gene3D" id="3.30.70.580">
    <property type="entry name" value="Pseudouridine synthase I, catalytic domain, N-terminal subdomain"/>
    <property type="match status" value="1"/>
</dbReference>
<dbReference type="RefSeq" id="WP_312644731.1">
    <property type="nucleotide sequence ID" value="NZ_CP116967.1"/>
</dbReference>
<dbReference type="GO" id="GO:0140098">
    <property type="term" value="F:catalytic activity, acting on RNA"/>
    <property type="evidence" value="ECO:0007669"/>
    <property type="project" value="UniProtKB-ARBA"/>
</dbReference>
<dbReference type="EC" id="5.4.99.-" evidence="3"/>
<dbReference type="AlphaFoldDB" id="A0AA96GC25"/>
<evidence type="ECO:0000256" key="1">
    <source>
        <dbReference type="ARBA" id="ARBA00008348"/>
    </source>
</evidence>
<evidence type="ECO:0000313" key="6">
    <source>
        <dbReference type="Proteomes" id="UP001302719"/>
    </source>
</evidence>
<evidence type="ECO:0000256" key="3">
    <source>
        <dbReference type="RuleBase" id="RU003887"/>
    </source>
</evidence>
<dbReference type="InterPro" id="IPR006145">
    <property type="entry name" value="PsdUridine_synth_RsuA/RluA"/>
</dbReference>
<keyword evidence="2 3" id="KW-0413">Isomerase</keyword>